<comment type="caution">
    <text evidence="3">The sequence shown here is derived from an EMBL/GenBank/DDBJ whole genome shotgun (WGS) entry which is preliminary data.</text>
</comment>
<evidence type="ECO:0000313" key="4">
    <source>
        <dbReference type="Proteomes" id="UP000298860"/>
    </source>
</evidence>
<sequence length="122" mass="12073">MSANIGKANCVLSGFPGVSFVAPGNGEQVGAPAGHDGPTGPQVTLAPGQMASAIVRVASTENYPASDCNPVAVAGFRVYPPDDTAAMFVRFDSGDVTACGNTRIPGGPQLSVQAVKPGSGNG</sequence>
<proteinExistence type="predicted"/>
<gene>
    <name evidence="3" type="ORF">GTS_34200</name>
</gene>
<reference evidence="4" key="1">
    <citation type="submission" date="2019-04" db="EMBL/GenBank/DDBJ databases">
        <title>Draft genome sequence of Pseudonocardiaceae bacterium SL3-2-4.</title>
        <authorList>
            <person name="Ningsih F."/>
            <person name="Yokota A."/>
            <person name="Sakai Y."/>
            <person name="Nanatani K."/>
            <person name="Yabe S."/>
            <person name="Oetari A."/>
            <person name="Sjamsuridzal W."/>
        </authorList>
    </citation>
    <scope>NUCLEOTIDE SEQUENCE [LARGE SCALE GENOMIC DNA]</scope>
    <source>
        <strain evidence="4">SL3-2-4</strain>
    </source>
</reference>
<accession>A0A4D4JD16</accession>
<name>A0A4D4JD16_9PSEU</name>
<keyword evidence="4" id="KW-1185">Reference proteome</keyword>
<protein>
    <recommendedName>
        <fullName evidence="2">DUF4232 domain-containing protein</fullName>
    </recommendedName>
</protein>
<dbReference type="EMBL" id="BJFL01000017">
    <property type="protein sequence ID" value="GDY31787.1"/>
    <property type="molecule type" value="Genomic_DNA"/>
</dbReference>
<evidence type="ECO:0000259" key="2">
    <source>
        <dbReference type="Pfam" id="PF14016"/>
    </source>
</evidence>
<dbReference type="Pfam" id="PF14016">
    <property type="entry name" value="DUF4232"/>
    <property type="match status" value="1"/>
</dbReference>
<dbReference type="RefSeq" id="WP_137814839.1">
    <property type="nucleotide sequence ID" value="NZ_BJFL01000017.1"/>
</dbReference>
<evidence type="ECO:0000256" key="1">
    <source>
        <dbReference type="SAM" id="MobiDB-lite"/>
    </source>
</evidence>
<feature type="domain" description="DUF4232" evidence="2">
    <location>
        <begin position="3"/>
        <end position="115"/>
    </location>
</feature>
<organism evidence="3 4">
    <name type="scientific">Gandjariella thermophila</name>
    <dbReference type="NCBI Taxonomy" id="1931992"/>
    <lineage>
        <taxon>Bacteria</taxon>
        <taxon>Bacillati</taxon>
        <taxon>Actinomycetota</taxon>
        <taxon>Actinomycetes</taxon>
        <taxon>Pseudonocardiales</taxon>
        <taxon>Pseudonocardiaceae</taxon>
        <taxon>Gandjariella</taxon>
    </lineage>
</organism>
<feature type="region of interest" description="Disordered" evidence="1">
    <location>
        <begin position="100"/>
        <end position="122"/>
    </location>
</feature>
<evidence type="ECO:0000313" key="3">
    <source>
        <dbReference type="EMBL" id="GDY31787.1"/>
    </source>
</evidence>
<dbReference type="OrthoDB" id="3268346at2"/>
<dbReference type="AlphaFoldDB" id="A0A4D4JD16"/>
<dbReference type="InterPro" id="IPR025326">
    <property type="entry name" value="DUF4232"/>
</dbReference>
<dbReference type="Proteomes" id="UP000298860">
    <property type="component" value="Unassembled WGS sequence"/>
</dbReference>